<keyword evidence="3" id="KW-1185">Reference proteome</keyword>
<evidence type="ECO:0000313" key="3">
    <source>
        <dbReference type="Proteomes" id="UP000287171"/>
    </source>
</evidence>
<feature type="compositionally biased region" description="Basic residues" evidence="1">
    <location>
        <begin position="66"/>
        <end position="77"/>
    </location>
</feature>
<comment type="caution">
    <text evidence="2">The sequence shown here is derived from an EMBL/GenBank/DDBJ whole genome shotgun (WGS) entry which is preliminary data.</text>
</comment>
<dbReference type="Proteomes" id="UP000287171">
    <property type="component" value="Unassembled WGS sequence"/>
</dbReference>
<evidence type="ECO:0000313" key="2">
    <source>
        <dbReference type="EMBL" id="GCE28929.1"/>
    </source>
</evidence>
<dbReference type="EMBL" id="BIFT01000001">
    <property type="protein sequence ID" value="GCE28929.1"/>
    <property type="molecule type" value="Genomic_DNA"/>
</dbReference>
<gene>
    <name evidence="2" type="ORF">KDA_44130</name>
</gene>
<accession>A0A402BC61</accession>
<dbReference type="AlphaFoldDB" id="A0A402BC61"/>
<name>A0A402BC61_9CHLR</name>
<feature type="region of interest" description="Disordered" evidence="1">
    <location>
        <begin position="50"/>
        <end position="77"/>
    </location>
</feature>
<sequence>MCIDIYIEIEVRTTMRNDVRMSAYGNKEQQPISLKGKTLTDAIPRRINRNGHAQHKTSVPGAPGTKHPKYSHVCKDT</sequence>
<reference evidence="3" key="1">
    <citation type="submission" date="2018-12" db="EMBL/GenBank/DDBJ databases">
        <title>Tengunoibacter tsumagoiensis gen. nov., sp. nov., Dictyobacter kobayashii sp. nov., D. alpinus sp. nov., and D. joshuensis sp. nov. and description of Dictyobacteraceae fam. nov. within the order Ktedonobacterales isolated from Tengu-no-mugimeshi.</title>
        <authorList>
            <person name="Wang C.M."/>
            <person name="Zheng Y."/>
            <person name="Sakai Y."/>
            <person name="Toyoda A."/>
            <person name="Minakuchi Y."/>
            <person name="Abe K."/>
            <person name="Yokota A."/>
            <person name="Yabe S."/>
        </authorList>
    </citation>
    <scope>NUCLEOTIDE SEQUENCE [LARGE SCALE GENOMIC DNA]</scope>
    <source>
        <strain evidence="3">Uno16</strain>
    </source>
</reference>
<proteinExistence type="predicted"/>
<protein>
    <submittedName>
        <fullName evidence="2">Uncharacterized protein</fullName>
    </submittedName>
</protein>
<organism evidence="2 3">
    <name type="scientific">Dictyobacter alpinus</name>
    <dbReference type="NCBI Taxonomy" id="2014873"/>
    <lineage>
        <taxon>Bacteria</taxon>
        <taxon>Bacillati</taxon>
        <taxon>Chloroflexota</taxon>
        <taxon>Ktedonobacteria</taxon>
        <taxon>Ktedonobacterales</taxon>
        <taxon>Dictyobacteraceae</taxon>
        <taxon>Dictyobacter</taxon>
    </lineage>
</organism>
<evidence type="ECO:0000256" key="1">
    <source>
        <dbReference type="SAM" id="MobiDB-lite"/>
    </source>
</evidence>